<feature type="transmembrane region" description="Helical" evidence="1">
    <location>
        <begin position="7"/>
        <end position="29"/>
    </location>
</feature>
<proteinExistence type="predicted"/>
<dbReference type="EMBL" id="JAHYCA010000002">
    <property type="protein sequence ID" value="MBW6390967.1"/>
    <property type="molecule type" value="Genomic_DNA"/>
</dbReference>
<sequence>MPPPPAAPIGFAAACLRAVFYILLIAAFLQGIYYEALYLPARRSFAELGFTELCQSVVLAASALLLCTPSARRELPTVSLLMFALIVASLIREQDYYLDRHLFDGAWQLLVTLVLLPCLTLVLWRRQRFSSEFVTYGNSFSFGLFAAGFLVTYVFSRLYGRSEMWMAILEEHYLRTFKEAAEEITELLGYSLILIAVIELVLLSRRWQQARSLP</sequence>
<name>A0ABS6ZLM0_9GAMM</name>
<keyword evidence="1" id="KW-1133">Transmembrane helix</keyword>
<keyword evidence="1" id="KW-0812">Transmembrane</keyword>
<comment type="caution">
    <text evidence="2">The sequence shown here is derived from an EMBL/GenBank/DDBJ whole genome shotgun (WGS) entry which is preliminary data.</text>
</comment>
<gene>
    <name evidence="2" type="ORF">KPL81_07325</name>
</gene>
<feature type="transmembrane region" description="Helical" evidence="1">
    <location>
        <begin position="49"/>
        <end position="68"/>
    </location>
</feature>
<feature type="transmembrane region" description="Helical" evidence="1">
    <location>
        <begin position="106"/>
        <end position="124"/>
    </location>
</feature>
<feature type="transmembrane region" description="Helical" evidence="1">
    <location>
        <begin position="187"/>
        <end position="204"/>
    </location>
</feature>
<keyword evidence="1" id="KW-0472">Membrane</keyword>
<evidence type="ECO:0000256" key="1">
    <source>
        <dbReference type="SAM" id="Phobius"/>
    </source>
</evidence>
<evidence type="ECO:0000313" key="3">
    <source>
        <dbReference type="Proteomes" id="UP000769617"/>
    </source>
</evidence>
<organism evidence="2 3">
    <name type="scientific">Billgrantia antri</name>
    <dbReference type="NCBI Taxonomy" id="2846777"/>
    <lineage>
        <taxon>Bacteria</taxon>
        <taxon>Pseudomonadati</taxon>
        <taxon>Pseudomonadota</taxon>
        <taxon>Gammaproteobacteria</taxon>
        <taxon>Oceanospirillales</taxon>
        <taxon>Halomonadaceae</taxon>
        <taxon>Billgrantia</taxon>
    </lineage>
</organism>
<evidence type="ECO:0000313" key="2">
    <source>
        <dbReference type="EMBL" id="MBW6390967.1"/>
    </source>
</evidence>
<reference evidence="2 3" key="1">
    <citation type="submission" date="2021-07" db="EMBL/GenBank/DDBJ databases">
        <authorList>
            <person name="So Y."/>
        </authorList>
    </citation>
    <scope>NUCLEOTIDE SEQUENCE [LARGE SCALE GENOMIC DNA]</scope>
    <source>
        <strain evidence="2 3">Y3S6</strain>
    </source>
</reference>
<feature type="transmembrane region" description="Helical" evidence="1">
    <location>
        <begin position="136"/>
        <end position="156"/>
    </location>
</feature>
<protein>
    <submittedName>
        <fullName evidence="2">Uncharacterized protein</fullName>
    </submittedName>
</protein>
<dbReference type="Proteomes" id="UP000769617">
    <property type="component" value="Unassembled WGS sequence"/>
</dbReference>
<feature type="transmembrane region" description="Helical" evidence="1">
    <location>
        <begin position="75"/>
        <end position="91"/>
    </location>
</feature>
<accession>A0ABS6ZLM0</accession>
<keyword evidence="3" id="KW-1185">Reference proteome</keyword>